<evidence type="ECO:0000256" key="14">
    <source>
        <dbReference type="PROSITE-ProRule" id="PRU01240"/>
    </source>
</evidence>
<dbReference type="SUPFAM" id="SSF52743">
    <property type="entry name" value="Subtilisin-like"/>
    <property type="match status" value="1"/>
</dbReference>
<proteinExistence type="inferred from homology"/>
<feature type="compositionally biased region" description="Gly residues" evidence="15">
    <location>
        <begin position="864"/>
        <end position="876"/>
    </location>
</feature>
<dbReference type="InterPro" id="IPR015500">
    <property type="entry name" value="Peptidase_S8_subtilisin-rel"/>
</dbReference>
<evidence type="ECO:0000259" key="18">
    <source>
        <dbReference type="PROSITE" id="PS51829"/>
    </source>
</evidence>
<dbReference type="PROSITE" id="PS51829">
    <property type="entry name" value="P_HOMO_B"/>
    <property type="match status" value="1"/>
</dbReference>
<feature type="chain" id="PRO_5040206342" evidence="17">
    <location>
        <begin position="19"/>
        <end position="883"/>
    </location>
</feature>
<evidence type="ECO:0000256" key="1">
    <source>
        <dbReference type="ARBA" id="ARBA00004370"/>
    </source>
</evidence>
<evidence type="ECO:0000256" key="4">
    <source>
        <dbReference type="ARBA" id="ARBA00022692"/>
    </source>
</evidence>
<feature type="domain" description="P/Homo B" evidence="18">
    <location>
        <begin position="484"/>
        <end position="630"/>
    </location>
</feature>
<feature type="region of interest" description="Disordered" evidence="15">
    <location>
        <begin position="793"/>
        <end position="883"/>
    </location>
</feature>
<gene>
    <name evidence="19" type="ORF">DFH94DRAFT_637453</name>
</gene>
<dbReference type="InterPro" id="IPR008979">
    <property type="entry name" value="Galactose-bd-like_sf"/>
</dbReference>
<protein>
    <submittedName>
        <fullName evidence="19">Peptidase S8/S53 domain-containing protein</fullName>
    </submittedName>
</protein>
<feature type="region of interest" description="Disordered" evidence="15">
    <location>
        <begin position="651"/>
        <end position="709"/>
    </location>
</feature>
<keyword evidence="9 16" id="KW-1133">Transmembrane helix</keyword>
<evidence type="ECO:0000256" key="16">
    <source>
        <dbReference type="SAM" id="Phobius"/>
    </source>
</evidence>
<dbReference type="InterPro" id="IPR023828">
    <property type="entry name" value="Peptidase_S8_Ser-AS"/>
</dbReference>
<dbReference type="FunFam" id="3.40.50.200:FF:000005">
    <property type="entry name" value="Proprotein convertase subtilisin/kexin type 7"/>
    <property type="match status" value="1"/>
</dbReference>
<organism evidence="19 20">
    <name type="scientific">Russula ochroleuca</name>
    <dbReference type="NCBI Taxonomy" id="152965"/>
    <lineage>
        <taxon>Eukaryota</taxon>
        <taxon>Fungi</taxon>
        <taxon>Dikarya</taxon>
        <taxon>Basidiomycota</taxon>
        <taxon>Agaricomycotina</taxon>
        <taxon>Agaricomycetes</taxon>
        <taxon>Russulales</taxon>
        <taxon>Russulaceae</taxon>
        <taxon>Russula</taxon>
    </lineage>
</organism>
<reference evidence="19" key="2">
    <citation type="journal article" date="2020" name="Nat. Commun.">
        <title>Large-scale genome sequencing of mycorrhizal fungi provides insights into the early evolution of symbiotic traits.</title>
        <authorList>
            <person name="Miyauchi S."/>
            <person name="Kiss E."/>
            <person name="Kuo A."/>
            <person name="Drula E."/>
            <person name="Kohler A."/>
            <person name="Sanchez-Garcia M."/>
            <person name="Morin E."/>
            <person name="Andreopoulos B."/>
            <person name="Barry K.W."/>
            <person name="Bonito G."/>
            <person name="Buee M."/>
            <person name="Carver A."/>
            <person name="Chen C."/>
            <person name="Cichocki N."/>
            <person name="Clum A."/>
            <person name="Culley D."/>
            <person name="Crous P.W."/>
            <person name="Fauchery L."/>
            <person name="Girlanda M."/>
            <person name="Hayes R.D."/>
            <person name="Keri Z."/>
            <person name="LaButti K."/>
            <person name="Lipzen A."/>
            <person name="Lombard V."/>
            <person name="Magnuson J."/>
            <person name="Maillard F."/>
            <person name="Murat C."/>
            <person name="Nolan M."/>
            <person name="Ohm R.A."/>
            <person name="Pangilinan J."/>
            <person name="Pereira M.F."/>
            <person name="Perotto S."/>
            <person name="Peter M."/>
            <person name="Pfister S."/>
            <person name="Riley R."/>
            <person name="Sitrit Y."/>
            <person name="Stielow J.B."/>
            <person name="Szollosi G."/>
            <person name="Zifcakova L."/>
            <person name="Stursova M."/>
            <person name="Spatafora J.W."/>
            <person name="Tedersoo L."/>
            <person name="Vaario L.M."/>
            <person name="Yamada A."/>
            <person name="Yan M."/>
            <person name="Wang P."/>
            <person name="Xu J."/>
            <person name="Bruns T."/>
            <person name="Baldrian P."/>
            <person name="Vilgalys R."/>
            <person name="Dunand C."/>
            <person name="Henrissat B."/>
            <person name="Grigoriev I.V."/>
            <person name="Hibbett D."/>
            <person name="Nagy L.G."/>
            <person name="Martin F.M."/>
        </authorList>
    </citation>
    <scope>NUCLEOTIDE SEQUENCE</scope>
    <source>
        <strain evidence="19">Prilba</strain>
    </source>
</reference>
<dbReference type="PANTHER" id="PTHR42884:SF14">
    <property type="entry name" value="NEUROENDOCRINE CONVERTASE 1"/>
    <property type="match status" value="1"/>
</dbReference>
<evidence type="ECO:0000256" key="13">
    <source>
        <dbReference type="PIRSR" id="PIRSR615500-1"/>
    </source>
</evidence>
<comment type="subcellular location">
    <subcellularLocation>
        <location evidence="1">Membrane</location>
    </subcellularLocation>
</comment>
<keyword evidence="11" id="KW-0865">Zymogen</keyword>
<evidence type="ECO:0000256" key="12">
    <source>
        <dbReference type="ARBA" id="ARBA00023180"/>
    </source>
</evidence>
<dbReference type="CDD" id="cd04059">
    <property type="entry name" value="Peptidases_S8_Protein_convertases_Kexins_Furin-like"/>
    <property type="match status" value="1"/>
</dbReference>
<sequence length="883" mass="95737">MRLPFSLLFLLSSHYVRALRHSFETHDYYVLEHDPHIGPSLSQVASRLSVQVVERVGELDNLWVVRIPKQPPSTFLRERDGNGDRVFAALASLRNPVFARDPDRHVARSMADSVKHLARQELRQRVKRAPPPIHPGDDDDPSAHPLAQPVMDKLDIHDPLFVRQWHLINEEYPEHMMNVSRLWDMGITGTGVITALVDDGLDYESEDLADNFWAPGSHDYNDHEDLPTPKLPDDHHGTRCAGQIGAVKNNVCGVGIAYNSKVAGVRILSGTISDVDEAAALNFQYHNTSIYSCSWGPPDDGRSMEAPSYLIERAILNGVQNGRDGRGSIFVFASGNGAAHGDQCNFDGYTNSIYSITIAAIDFKGLHPIYSESCAANLLVAYSSGSGNHIVTTDKGRSSCATTHGGTSAAAPNAAGVVALALSVRPDLTWRDIQHLAVRTAEIINEDDPDWDKTAVGRLFSYKYGYGRLNGYKFVTAAQEWQLVKPQAWVELPAVQVENGSSTLNGEMSGGLAIVPDGVTSTITITQDDLDQNNFEALEHVTVRVWITHDRRGDVEVEIISPNGIKSILAARRRDDLNRDGFPAWRFMSVKHWDEDLRGTWTIRVSDIGAEDRTGHFLGWQLSLFGSTIDASIAGEYQLSLFEKALPSVPSPNGPIVSDRPSTTTKAHPKPTDHLPGNHGEAEGEADKPAFDDSNPTDDATRPTASGTMIPTADEGWFSDMSSLVSNQKWVFGAAGVVLLFGVMAGIFLCRRARHHRRAAGHYSALPGDDVALGAMPRGGSGTPRTKELYDAFGEHDDDDDADENTGLRASSPGGAGPGLGFHEGFLDDEDPHTPRTAPTPAYRDEPDPGEAPRGSAIISPAGSGSGSGSRSGSGDGSWVHAS</sequence>
<dbReference type="Proteomes" id="UP000759537">
    <property type="component" value="Unassembled WGS sequence"/>
</dbReference>
<keyword evidence="6 14" id="KW-0378">Hydrolase</keyword>
<evidence type="ECO:0000256" key="3">
    <source>
        <dbReference type="ARBA" id="ARBA00022670"/>
    </source>
</evidence>
<evidence type="ECO:0000256" key="15">
    <source>
        <dbReference type="SAM" id="MobiDB-lite"/>
    </source>
</evidence>
<dbReference type="InterPro" id="IPR022398">
    <property type="entry name" value="Peptidase_S8_His-AS"/>
</dbReference>
<keyword evidence="5 17" id="KW-0732">Signal</keyword>
<dbReference type="Gene3D" id="3.40.50.200">
    <property type="entry name" value="Peptidase S8/S53 domain"/>
    <property type="match status" value="1"/>
</dbReference>
<dbReference type="InterPro" id="IPR002884">
    <property type="entry name" value="P_dom"/>
</dbReference>
<keyword evidence="10 16" id="KW-0472">Membrane</keyword>
<feature type="transmembrane region" description="Helical" evidence="16">
    <location>
        <begin position="730"/>
        <end position="750"/>
    </location>
</feature>
<evidence type="ECO:0000256" key="6">
    <source>
        <dbReference type="ARBA" id="ARBA00022801"/>
    </source>
</evidence>
<feature type="signal peptide" evidence="17">
    <location>
        <begin position="1"/>
        <end position="18"/>
    </location>
</feature>
<dbReference type="GO" id="GO:0000139">
    <property type="term" value="C:Golgi membrane"/>
    <property type="evidence" value="ECO:0007669"/>
    <property type="project" value="TreeGrafter"/>
</dbReference>
<keyword evidence="12" id="KW-0325">Glycoprotein</keyword>
<accession>A0A9P5JY95</accession>
<dbReference type="InterPro" id="IPR000209">
    <property type="entry name" value="Peptidase_S8/S53_dom"/>
</dbReference>
<dbReference type="OrthoDB" id="300641at2759"/>
<dbReference type="Pfam" id="PF01483">
    <property type="entry name" value="P_proprotein"/>
    <property type="match status" value="1"/>
</dbReference>
<dbReference type="GO" id="GO:0007323">
    <property type="term" value="P:peptide pheromone maturation"/>
    <property type="evidence" value="ECO:0007669"/>
    <property type="project" value="UniProtKB-ARBA"/>
</dbReference>
<comment type="similarity">
    <text evidence="2">Belongs to the peptidase S8 family. Furin subfamily.</text>
</comment>
<dbReference type="Gene3D" id="2.60.120.260">
    <property type="entry name" value="Galactose-binding domain-like"/>
    <property type="match status" value="1"/>
</dbReference>
<evidence type="ECO:0000256" key="11">
    <source>
        <dbReference type="ARBA" id="ARBA00023145"/>
    </source>
</evidence>
<feature type="active site" description="Charge relay system" evidence="13 14">
    <location>
        <position position="236"/>
    </location>
</feature>
<comment type="caution">
    <text evidence="19">The sequence shown here is derived from an EMBL/GenBank/DDBJ whole genome shotgun (WGS) entry which is preliminary data.</text>
</comment>
<evidence type="ECO:0000256" key="17">
    <source>
        <dbReference type="SAM" id="SignalP"/>
    </source>
</evidence>
<evidence type="ECO:0000256" key="5">
    <source>
        <dbReference type="ARBA" id="ARBA00022729"/>
    </source>
</evidence>
<evidence type="ECO:0000256" key="7">
    <source>
        <dbReference type="ARBA" id="ARBA00022825"/>
    </source>
</evidence>
<reference evidence="19" key="1">
    <citation type="submission" date="2019-10" db="EMBL/GenBank/DDBJ databases">
        <authorList>
            <consortium name="DOE Joint Genome Institute"/>
            <person name="Kuo A."/>
            <person name="Miyauchi S."/>
            <person name="Kiss E."/>
            <person name="Drula E."/>
            <person name="Kohler A."/>
            <person name="Sanchez-Garcia M."/>
            <person name="Andreopoulos B."/>
            <person name="Barry K.W."/>
            <person name="Bonito G."/>
            <person name="Buee M."/>
            <person name="Carver A."/>
            <person name="Chen C."/>
            <person name="Cichocki N."/>
            <person name="Clum A."/>
            <person name="Culley D."/>
            <person name="Crous P.W."/>
            <person name="Fauchery L."/>
            <person name="Girlanda M."/>
            <person name="Hayes R."/>
            <person name="Keri Z."/>
            <person name="LaButti K."/>
            <person name="Lipzen A."/>
            <person name="Lombard V."/>
            <person name="Magnuson J."/>
            <person name="Maillard F."/>
            <person name="Morin E."/>
            <person name="Murat C."/>
            <person name="Nolan M."/>
            <person name="Ohm R."/>
            <person name="Pangilinan J."/>
            <person name="Pereira M."/>
            <person name="Perotto S."/>
            <person name="Peter M."/>
            <person name="Riley R."/>
            <person name="Sitrit Y."/>
            <person name="Stielow B."/>
            <person name="Szollosi G."/>
            <person name="Zifcakova L."/>
            <person name="Stursova M."/>
            <person name="Spatafora J.W."/>
            <person name="Tedersoo L."/>
            <person name="Vaario L.-M."/>
            <person name="Yamada A."/>
            <person name="Yan M."/>
            <person name="Wang P."/>
            <person name="Xu J."/>
            <person name="Bruns T."/>
            <person name="Baldrian P."/>
            <person name="Vilgalys R."/>
            <person name="Henrissat B."/>
            <person name="Grigoriev I.V."/>
            <person name="Hibbett D."/>
            <person name="Nagy L.G."/>
            <person name="Martin F.M."/>
        </authorList>
    </citation>
    <scope>NUCLEOTIDE SEQUENCE</scope>
    <source>
        <strain evidence="19">Prilba</strain>
    </source>
</reference>
<dbReference type="GO" id="GO:0016485">
    <property type="term" value="P:protein processing"/>
    <property type="evidence" value="ECO:0007669"/>
    <property type="project" value="TreeGrafter"/>
</dbReference>
<dbReference type="InterPro" id="IPR036852">
    <property type="entry name" value="Peptidase_S8/S53_dom_sf"/>
</dbReference>
<feature type="active site" description="Charge relay system" evidence="13 14">
    <location>
        <position position="198"/>
    </location>
</feature>
<evidence type="ECO:0000256" key="2">
    <source>
        <dbReference type="ARBA" id="ARBA00005325"/>
    </source>
</evidence>
<dbReference type="PRINTS" id="PR00723">
    <property type="entry name" value="SUBTILISIN"/>
</dbReference>
<dbReference type="AlphaFoldDB" id="A0A9P5JY95"/>
<feature type="compositionally biased region" description="Basic and acidic residues" evidence="15">
    <location>
        <begin position="680"/>
        <end position="691"/>
    </location>
</feature>
<evidence type="ECO:0000313" key="19">
    <source>
        <dbReference type="EMBL" id="KAF8470395.1"/>
    </source>
</evidence>
<dbReference type="PROSITE" id="PS51892">
    <property type="entry name" value="SUBTILASE"/>
    <property type="match status" value="1"/>
</dbReference>
<feature type="active site" description="Charge relay system" evidence="13 14">
    <location>
        <position position="408"/>
    </location>
</feature>
<dbReference type="Pfam" id="PF00082">
    <property type="entry name" value="Peptidase_S8"/>
    <property type="match status" value="1"/>
</dbReference>
<dbReference type="InterPro" id="IPR034182">
    <property type="entry name" value="Kexin/furin"/>
</dbReference>
<dbReference type="SUPFAM" id="SSF49785">
    <property type="entry name" value="Galactose-binding domain-like"/>
    <property type="match status" value="1"/>
</dbReference>
<evidence type="ECO:0000256" key="10">
    <source>
        <dbReference type="ARBA" id="ARBA00023136"/>
    </source>
</evidence>
<dbReference type="PROSITE" id="PS00137">
    <property type="entry name" value="SUBTILASE_HIS"/>
    <property type="match status" value="1"/>
</dbReference>
<keyword evidence="20" id="KW-1185">Reference proteome</keyword>
<keyword evidence="4 16" id="KW-0812">Transmembrane</keyword>
<dbReference type="PANTHER" id="PTHR42884">
    <property type="entry name" value="PROPROTEIN CONVERTASE SUBTILISIN/KEXIN-RELATED"/>
    <property type="match status" value="1"/>
</dbReference>
<feature type="compositionally biased region" description="Low complexity" evidence="15">
    <location>
        <begin position="854"/>
        <end position="863"/>
    </location>
</feature>
<dbReference type="FunFam" id="2.60.120.260:FF:000026">
    <property type="entry name" value="proprotein convertase subtilisin/kexin type 7"/>
    <property type="match status" value="1"/>
</dbReference>
<keyword evidence="8" id="KW-0106">Calcium</keyword>
<dbReference type="EMBL" id="WHVB01000025">
    <property type="protein sequence ID" value="KAF8470395.1"/>
    <property type="molecule type" value="Genomic_DNA"/>
</dbReference>
<dbReference type="PROSITE" id="PS00138">
    <property type="entry name" value="SUBTILASE_SER"/>
    <property type="match status" value="1"/>
</dbReference>
<dbReference type="GO" id="GO:0005802">
    <property type="term" value="C:trans-Golgi network"/>
    <property type="evidence" value="ECO:0007669"/>
    <property type="project" value="TreeGrafter"/>
</dbReference>
<evidence type="ECO:0000256" key="9">
    <source>
        <dbReference type="ARBA" id="ARBA00022989"/>
    </source>
</evidence>
<keyword evidence="3 14" id="KW-0645">Protease</keyword>
<dbReference type="GO" id="GO:0004252">
    <property type="term" value="F:serine-type endopeptidase activity"/>
    <property type="evidence" value="ECO:0007669"/>
    <property type="project" value="UniProtKB-UniRule"/>
</dbReference>
<feature type="region of interest" description="Disordered" evidence="15">
    <location>
        <begin position="126"/>
        <end position="145"/>
    </location>
</feature>
<keyword evidence="7 14" id="KW-0720">Serine protease</keyword>
<evidence type="ECO:0000313" key="20">
    <source>
        <dbReference type="Proteomes" id="UP000759537"/>
    </source>
</evidence>
<name>A0A9P5JY95_9AGAM</name>
<evidence type="ECO:0000256" key="8">
    <source>
        <dbReference type="ARBA" id="ARBA00022837"/>
    </source>
</evidence>